<keyword evidence="8" id="KW-0648">Protein biosynthesis</keyword>
<keyword evidence="2 6" id="KW-0805">Transcription regulation</keyword>
<comment type="similarity">
    <text evidence="5 6">Belongs to the TAF10 family.</text>
</comment>
<comment type="function">
    <text evidence="6">Functions as a component of both the DNA-binding general transcription initiation factor complex TFIID and the transcription coactivator SAGA complex. Binding of TFIID to a promoter (with or without TATA element) is the initial step in pre-initiation complex (PIC) formation. TFIID plays a key role in the regulation of gene expression by RNA polymerase II through different activities such as transcription activator interaction, core promoter recognition and selectivity, TFIIA and TFIIB interaction, chromatin modification (histone acetylation by TAF1), facilitation of DNA opening and initiation of transcription. SAGA acts as a general cofactor required for essentially all RNA polymerase II transcription. At the promoters, SAGA is required for transcription pre-initiation complex (PIC) recruitment. It influences RNA polymerase II transcriptional activity through different activities such as TBP interaction (via core/TAF module) and promoter selectivity, interaction with transcription activators (via Tra1/SPT module), and chromatin modification through histone acetylation (via HAT module) and deubiquitination (via DUB module). SAGA preferentially acetylates histones H3 (to form H3K9ac, H3K14ac, H3K18ac and H3K23ac) and H2B and deubiquitinates histone H2B. SAGA interacts with DNA via upstream activating sequences (UASs).</text>
</comment>
<dbReference type="PRINTS" id="PR01443">
    <property type="entry name" value="TFIID30KDSUB"/>
</dbReference>
<evidence type="ECO:0000256" key="2">
    <source>
        <dbReference type="ARBA" id="ARBA00023015"/>
    </source>
</evidence>
<keyword evidence="3 6" id="KW-0804">Transcription</keyword>
<dbReference type="PIRSF" id="PIRSF017246">
    <property type="entry name" value="TFIID_TAF10"/>
    <property type="match status" value="1"/>
</dbReference>
<evidence type="ECO:0000313" key="8">
    <source>
        <dbReference type="EMBL" id="OEJ90272.1"/>
    </source>
</evidence>
<evidence type="ECO:0000256" key="7">
    <source>
        <dbReference type="SAM" id="MobiDB-lite"/>
    </source>
</evidence>
<keyword evidence="8" id="KW-0396">Initiation factor</keyword>
<dbReference type="Pfam" id="PF03540">
    <property type="entry name" value="TAF10"/>
    <property type="match status" value="1"/>
</dbReference>
<gene>
    <name evidence="8" type="ORF">AWRI3580_g1081</name>
</gene>
<evidence type="ECO:0000256" key="3">
    <source>
        <dbReference type="ARBA" id="ARBA00023163"/>
    </source>
</evidence>
<dbReference type="AlphaFoldDB" id="A0A1E5RTM7"/>
<dbReference type="EMBL" id="LPNN01000003">
    <property type="protein sequence ID" value="OEJ90272.1"/>
    <property type="molecule type" value="Genomic_DNA"/>
</dbReference>
<keyword evidence="4 6" id="KW-0539">Nucleus</keyword>
<dbReference type="GO" id="GO:0016251">
    <property type="term" value="F:RNA polymerase II general transcription initiation factor activity"/>
    <property type="evidence" value="ECO:0007669"/>
    <property type="project" value="TreeGrafter"/>
</dbReference>
<dbReference type="GO" id="GO:1990841">
    <property type="term" value="F:promoter-specific chromatin binding"/>
    <property type="evidence" value="ECO:0007669"/>
    <property type="project" value="TreeGrafter"/>
</dbReference>
<accession>A0A1E5RTM7</accession>
<evidence type="ECO:0000256" key="1">
    <source>
        <dbReference type="ARBA" id="ARBA00004123"/>
    </source>
</evidence>
<dbReference type="GO" id="GO:0003743">
    <property type="term" value="F:translation initiation factor activity"/>
    <property type="evidence" value="ECO:0007669"/>
    <property type="project" value="UniProtKB-KW"/>
</dbReference>
<dbReference type="Proteomes" id="UP000095358">
    <property type="component" value="Unassembled WGS sequence"/>
</dbReference>
<feature type="region of interest" description="Disordered" evidence="7">
    <location>
        <begin position="1"/>
        <end position="72"/>
    </location>
</feature>
<feature type="compositionally biased region" description="Acidic residues" evidence="7">
    <location>
        <begin position="41"/>
        <end position="57"/>
    </location>
</feature>
<dbReference type="OrthoDB" id="154356at2759"/>
<name>A0A1E5RTM7_HANUV</name>
<organism evidence="8 9">
    <name type="scientific">Hanseniaspora uvarum</name>
    <name type="common">Yeast</name>
    <name type="synonym">Kloeckera apiculata</name>
    <dbReference type="NCBI Taxonomy" id="29833"/>
    <lineage>
        <taxon>Eukaryota</taxon>
        <taxon>Fungi</taxon>
        <taxon>Dikarya</taxon>
        <taxon>Ascomycota</taxon>
        <taxon>Saccharomycotina</taxon>
        <taxon>Saccharomycetes</taxon>
        <taxon>Saccharomycodales</taxon>
        <taxon>Saccharomycodaceae</taxon>
        <taxon>Hanseniaspora</taxon>
    </lineage>
</organism>
<dbReference type="GO" id="GO:0006367">
    <property type="term" value="P:transcription initiation at RNA polymerase II promoter"/>
    <property type="evidence" value="ECO:0007669"/>
    <property type="project" value="TreeGrafter"/>
</dbReference>
<dbReference type="CDD" id="cd07982">
    <property type="entry name" value="HFD_TAF10"/>
    <property type="match status" value="1"/>
</dbReference>
<protein>
    <recommendedName>
        <fullName evidence="6">Transcription initiation factor TFIID subunit 10</fullName>
    </recommendedName>
</protein>
<dbReference type="PANTHER" id="PTHR21242:SF0">
    <property type="entry name" value="TRANSCRIPTION INITIATION FACTOR TFIID SUBUNIT 10"/>
    <property type="match status" value="1"/>
</dbReference>
<reference evidence="9" key="1">
    <citation type="journal article" date="2016" name="Genome Announc.">
        <title>Genome sequences of three species of Hanseniaspora isolated from spontaneous wine fermentations.</title>
        <authorList>
            <person name="Sternes P.R."/>
            <person name="Lee D."/>
            <person name="Kutyna D.R."/>
            <person name="Borneman A.R."/>
        </authorList>
    </citation>
    <scope>NUCLEOTIDE SEQUENCE [LARGE SCALE GENOMIC DNA]</scope>
    <source>
        <strain evidence="9">AWRI3580</strain>
    </source>
</reference>
<sequence length="243" mass="27703">MMMSDDEFDDNVEGNIGVMGDGTKTEAQSNIGEKRKHEEENSSEEDSEGFDSDASDYELDKSGESKREKRKKAKTNPVFNAFNFSRKDKSLQDILEFLDEQPPVIPNVIVDYYLKKNGMNLKDDKIKKLISLATSKFITDIAVDAYEYSRIRSGTAVYNATNGQQKARQLLMGQQQQKLLQQELNNNTDMTNMQNKGNSDANVNKANTQQQHNDKDRVVLRMSDLSSALKEYGLDIQKPNYYR</sequence>
<dbReference type="GO" id="GO:0000124">
    <property type="term" value="C:SAGA complex"/>
    <property type="evidence" value="ECO:0007669"/>
    <property type="project" value="TreeGrafter"/>
</dbReference>
<dbReference type="STRING" id="29833.A0A1E5RTM7"/>
<comment type="subcellular location">
    <subcellularLocation>
        <location evidence="1 6">Nucleus</location>
    </subcellularLocation>
</comment>
<comment type="caution">
    <text evidence="8">The sequence shown here is derived from an EMBL/GenBank/DDBJ whole genome shotgun (WGS) entry which is preliminary data.</text>
</comment>
<evidence type="ECO:0000256" key="5">
    <source>
        <dbReference type="ARBA" id="ARBA00025730"/>
    </source>
</evidence>
<dbReference type="InterPro" id="IPR003923">
    <property type="entry name" value="TAF10"/>
</dbReference>
<evidence type="ECO:0000313" key="9">
    <source>
        <dbReference type="Proteomes" id="UP000095358"/>
    </source>
</evidence>
<feature type="region of interest" description="Disordered" evidence="7">
    <location>
        <begin position="188"/>
        <end position="215"/>
    </location>
</feature>
<evidence type="ECO:0000256" key="6">
    <source>
        <dbReference type="PIRNR" id="PIRNR017246"/>
    </source>
</evidence>
<evidence type="ECO:0000256" key="4">
    <source>
        <dbReference type="ARBA" id="ARBA00023242"/>
    </source>
</evidence>
<feature type="compositionally biased region" description="Acidic residues" evidence="7">
    <location>
        <begin position="1"/>
        <end position="12"/>
    </location>
</feature>
<dbReference type="VEuPathDB" id="FungiDB:AWRI3580_g1081"/>
<dbReference type="PANTHER" id="PTHR21242">
    <property type="entry name" value="TRANSCRIPTION INITIATION FACTOR TFIID SUBUNIT 10"/>
    <property type="match status" value="1"/>
</dbReference>
<feature type="compositionally biased region" description="Polar residues" evidence="7">
    <location>
        <begin position="188"/>
        <end position="211"/>
    </location>
</feature>
<proteinExistence type="inferred from homology"/>
<dbReference type="GO" id="GO:0005669">
    <property type="term" value="C:transcription factor TFIID complex"/>
    <property type="evidence" value="ECO:0007669"/>
    <property type="project" value="TreeGrafter"/>
</dbReference>
<feature type="compositionally biased region" description="Basic and acidic residues" evidence="7">
    <location>
        <begin position="58"/>
        <end position="67"/>
    </location>
</feature>
<keyword evidence="9" id="KW-1185">Reference proteome</keyword>